<comment type="similarity">
    <text evidence="2">Belongs to the UPF0718 family.</text>
</comment>
<evidence type="ECO:0000256" key="5">
    <source>
        <dbReference type="ARBA" id="ARBA00022989"/>
    </source>
</evidence>
<evidence type="ECO:0000256" key="6">
    <source>
        <dbReference type="ARBA" id="ARBA00023136"/>
    </source>
</evidence>
<evidence type="ECO:0000256" key="3">
    <source>
        <dbReference type="ARBA" id="ARBA00022475"/>
    </source>
</evidence>
<evidence type="ECO:0000313" key="8">
    <source>
        <dbReference type="EMBL" id="SFR54154.1"/>
    </source>
</evidence>
<sequence>MQNWKKIIKRYRFFGVFLVINLIVLFIYPELGKESFIITAKNLKEMLMVIPPIFVLLGLLDVWVEKETMMKFMGADSGIKGALLAFLLGSAAAGPLYAAFPVAGILLKKGVRLFNVFLFIGAWATTKLPLILFEVSSLGFSYMFLRFICNLIGIVLIAFLLEKATRQEEREKIYEMSQQL</sequence>
<dbReference type="RefSeq" id="WP_092558653.1">
    <property type="nucleotide sequence ID" value="NZ_FOYZ01000001.1"/>
</dbReference>
<reference evidence="8 9" key="1">
    <citation type="submission" date="2016-10" db="EMBL/GenBank/DDBJ databases">
        <authorList>
            <person name="de Groot N.N."/>
        </authorList>
    </citation>
    <scope>NUCLEOTIDE SEQUENCE [LARGE SCALE GENOMIC DNA]</scope>
    <source>
        <strain evidence="8 9">743A</strain>
    </source>
</reference>
<dbReference type="OrthoDB" id="9798408at2"/>
<feature type="transmembrane region" description="Helical" evidence="7">
    <location>
        <begin position="12"/>
        <end position="31"/>
    </location>
</feature>
<protein>
    <submittedName>
        <fullName evidence="8">Predicted permease</fullName>
    </submittedName>
</protein>
<dbReference type="Pfam" id="PF03773">
    <property type="entry name" value="ArsP_1"/>
    <property type="match status" value="1"/>
</dbReference>
<evidence type="ECO:0000256" key="1">
    <source>
        <dbReference type="ARBA" id="ARBA00004651"/>
    </source>
</evidence>
<feature type="transmembrane region" description="Helical" evidence="7">
    <location>
        <begin position="139"/>
        <end position="161"/>
    </location>
</feature>
<feature type="transmembrane region" description="Helical" evidence="7">
    <location>
        <begin position="43"/>
        <end position="64"/>
    </location>
</feature>
<dbReference type="STRING" id="37658.SAMN05661086_00011"/>
<dbReference type="Proteomes" id="UP000199659">
    <property type="component" value="Unassembled WGS sequence"/>
</dbReference>
<keyword evidence="9" id="KW-1185">Reference proteome</keyword>
<dbReference type="InterPro" id="IPR005524">
    <property type="entry name" value="DUF318"/>
</dbReference>
<evidence type="ECO:0000256" key="4">
    <source>
        <dbReference type="ARBA" id="ARBA00022692"/>
    </source>
</evidence>
<keyword evidence="3" id="KW-1003">Cell membrane</keyword>
<organism evidence="8 9">
    <name type="scientific">Anaeromicropila populeti</name>
    <dbReference type="NCBI Taxonomy" id="37658"/>
    <lineage>
        <taxon>Bacteria</taxon>
        <taxon>Bacillati</taxon>
        <taxon>Bacillota</taxon>
        <taxon>Clostridia</taxon>
        <taxon>Lachnospirales</taxon>
        <taxon>Lachnospiraceae</taxon>
        <taxon>Anaeromicropila</taxon>
    </lineage>
</organism>
<dbReference type="EMBL" id="FOYZ01000001">
    <property type="protein sequence ID" value="SFR54154.1"/>
    <property type="molecule type" value="Genomic_DNA"/>
</dbReference>
<accession>A0A1I6HIG8</accession>
<comment type="subcellular location">
    <subcellularLocation>
        <location evidence="1">Cell membrane</location>
        <topology evidence="1">Multi-pass membrane protein</topology>
    </subcellularLocation>
</comment>
<keyword evidence="4 7" id="KW-0812">Transmembrane</keyword>
<gene>
    <name evidence="8" type="ORF">SAMN05661086_00011</name>
</gene>
<dbReference type="GO" id="GO:0005886">
    <property type="term" value="C:plasma membrane"/>
    <property type="evidence" value="ECO:0007669"/>
    <property type="project" value="UniProtKB-SubCell"/>
</dbReference>
<proteinExistence type="inferred from homology"/>
<name>A0A1I6HIG8_9FIRM</name>
<evidence type="ECO:0000256" key="2">
    <source>
        <dbReference type="ARBA" id="ARBA00006386"/>
    </source>
</evidence>
<evidence type="ECO:0000256" key="7">
    <source>
        <dbReference type="SAM" id="Phobius"/>
    </source>
</evidence>
<keyword evidence="6 7" id="KW-0472">Membrane</keyword>
<keyword evidence="5 7" id="KW-1133">Transmembrane helix</keyword>
<dbReference type="AlphaFoldDB" id="A0A1I6HIG8"/>
<evidence type="ECO:0000313" key="9">
    <source>
        <dbReference type="Proteomes" id="UP000199659"/>
    </source>
</evidence>
<feature type="transmembrane region" description="Helical" evidence="7">
    <location>
        <begin position="84"/>
        <end position="106"/>
    </location>
</feature>